<proteinExistence type="predicted"/>
<dbReference type="EMBL" id="DS499597">
    <property type="protein sequence ID" value="EDP52022.1"/>
    <property type="molecule type" value="Genomic_DNA"/>
</dbReference>
<dbReference type="InterPro" id="IPR007174">
    <property type="entry name" value="Las1"/>
</dbReference>
<organism evidence="2 3">
    <name type="scientific">Aspergillus fumigatus (strain CBS 144.89 / FGSC A1163 / CEA10)</name>
    <name type="common">Neosartorya fumigata</name>
    <dbReference type="NCBI Taxonomy" id="451804"/>
    <lineage>
        <taxon>Eukaryota</taxon>
        <taxon>Fungi</taxon>
        <taxon>Dikarya</taxon>
        <taxon>Ascomycota</taxon>
        <taxon>Pezizomycotina</taxon>
        <taxon>Eurotiomycetes</taxon>
        <taxon>Eurotiomycetidae</taxon>
        <taxon>Eurotiales</taxon>
        <taxon>Aspergillaceae</taxon>
        <taxon>Aspergillus</taxon>
        <taxon>Aspergillus subgen. Fumigati</taxon>
    </lineage>
</organism>
<dbReference type="GO" id="GO:0000470">
    <property type="term" value="P:maturation of LSU-rRNA"/>
    <property type="evidence" value="ECO:0007669"/>
    <property type="project" value="TreeGrafter"/>
</dbReference>
<accession>B0Y1R3</accession>
<feature type="region of interest" description="Disordered" evidence="1">
    <location>
        <begin position="172"/>
        <end position="192"/>
    </location>
</feature>
<dbReference type="PANTHER" id="PTHR15002">
    <property type="entry name" value="RIBOSOMAL BIOGENESIS PROTEIN LAS1L"/>
    <property type="match status" value="1"/>
</dbReference>
<dbReference type="HOGENOM" id="CLU_019519_0_0_1"/>
<dbReference type="OrthoDB" id="515692at2759"/>
<dbReference type="GO" id="GO:0090730">
    <property type="term" value="C:Las1 complex"/>
    <property type="evidence" value="ECO:0007669"/>
    <property type="project" value="InterPro"/>
</dbReference>
<dbReference type="GO" id="GO:0004519">
    <property type="term" value="F:endonuclease activity"/>
    <property type="evidence" value="ECO:0007669"/>
    <property type="project" value="InterPro"/>
</dbReference>
<evidence type="ECO:0000313" key="3">
    <source>
        <dbReference type="Proteomes" id="UP000001699"/>
    </source>
</evidence>
<dbReference type="GO" id="GO:0030687">
    <property type="term" value="C:preribosome, large subunit precursor"/>
    <property type="evidence" value="ECO:0007669"/>
    <property type="project" value="TreeGrafter"/>
</dbReference>
<dbReference type="Pfam" id="PF04031">
    <property type="entry name" value="Las1"/>
    <property type="match status" value="1"/>
</dbReference>
<name>B0Y1R3_ASPFC</name>
<dbReference type="Proteomes" id="UP000001699">
    <property type="component" value="Unassembled WGS sequence"/>
</dbReference>
<protein>
    <submittedName>
        <fullName evidence="2">Cell morphogenesis protein Las1, putative</fullName>
    </submittedName>
</protein>
<gene>
    <name evidence="2" type="ORF">AFUB_060520</name>
</gene>
<evidence type="ECO:0000313" key="2">
    <source>
        <dbReference type="EMBL" id="EDP52022.1"/>
    </source>
</evidence>
<sequence length="376" mass="42420">MPALRYVIWTLRLNIMINGPKVAVWKLRGNLPHPVEATALLTDAILHDDAQKNSIFSIRATYSAAFCRFVTGLVDSKLHGQRKTMFQRAIDLGLPASFVELRHEATHRELPSLVVLRNATQRSLEWLWDYYWAKTDSDVALASGRPASAVSSGAENGNVEEIRSVIRTALEHPANQGDLSEPPRKKRKSDQQSSFLAEQLGAISKHIFTRLGDSMDEAFTKWDRSLQSVAAGHPAFLPALTEELVNELAFTRRPNTKNDPQCEAIYMWLDHILNSAEWSTARQSLSLGYILSVCEQNSNHWLDLLRGAIRSEDNRLPSIARDQSNAPSRSQKKSKSTTYDQPTEDNLQGLQKFGWERLDTWDNRPIGIIRLEHGAK</sequence>
<reference evidence="2 3" key="1">
    <citation type="journal article" date="2008" name="PLoS Genet.">
        <title>Genomic islands in the pathogenic filamentous fungus Aspergillus fumigatus.</title>
        <authorList>
            <person name="Fedorova N.D."/>
            <person name="Khaldi N."/>
            <person name="Joardar V.S."/>
            <person name="Maiti R."/>
            <person name="Amedeo P."/>
            <person name="Anderson M.J."/>
            <person name="Crabtree J."/>
            <person name="Silva J.C."/>
            <person name="Badger J.H."/>
            <person name="Albarraq A."/>
            <person name="Angiuoli S."/>
            <person name="Bussey H."/>
            <person name="Bowyer P."/>
            <person name="Cotty P.J."/>
            <person name="Dyer P.S."/>
            <person name="Egan A."/>
            <person name="Galens K."/>
            <person name="Fraser-Liggett C.M."/>
            <person name="Haas B.J."/>
            <person name="Inman J.M."/>
            <person name="Kent R."/>
            <person name="Lemieux S."/>
            <person name="Malavazi I."/>
            <person name="Orvis J."/>
            <person name="Roemer T."/>
            <person name="Ronning C.M."/>
            <person name="Sundaram J.P."/>
            <person name="Sutton G."/>
            <person name="Turner G."/>
            <person name="Venter J.C."/>
            <person name="White O.R."/>
            <person name="Whitty B.R."/>
            <person name="Youngman P."/>
            <person name="Wolfe K.H."/>
            <person name="Goldman G.H."/>
            <person name="Wortman J.R."/>
            <person name="Jiang B."/>
            <person name="Denning D.W."/>
            <person name="Nierman W.C."/>
        </authorList>
    </citation>
    <scope>NUCLEOTIDE SEQUENCE [LARGE SCALE GENOMIC DNA]</scope>
    <source>
        <strain evidence="3">CBS 144.89 / FGSC A1163 / CEA10</strain>
    </source>
</reference>
<feature type="region of interest" description="Disordered" evidence="1">
    <location>
        <begin position="316"/>
        <end position="346"/>
    </location>
</feature>
<dbReference type="PANTHER" id="PTHR15002:SF0">
    <property type="entry name" value="RIBOSOMAL BIOGENESIS PROTEIN LAS1L"/>
    <property type="match status" value="1"/>
</dbReference>
<keyword evidence="3" id="KW-1185">Reference proteome</keyword>
<dbReference type="AlphaFoldDB" id="B0Y1R3"/>
<dbReference type="GO" id="GO:0000460">
    <property type="term" value="P:maturation of 5.8S rRNA"/>
    <property type="evidence" value="ECO:0007669"/>
    <property type="project" value="TreeGrafter"/>
</dbReference>
<evidence type="ECO:0000256" key="1">
    <source>
        <dbReference type="SAM" id="MobiDB-lite"/>
    </source>
</evidence>
<feature type="compositionally biased region" description="Polar residues" evidence="1">
    <location>
        <begin position="336"/>
        <end position="346"/>
    </location>
</feature>